<gene>
    <name evidence="3" type="ORF">BST83_10645</name>
</gene>
<accession>A0A2S7KY86</accession>
<feature type="domain" description="Secretion system C-terminal sorting" evidence="2">
    <location>
        <begin position="93"/>
        <end position="158"/>
    </location>
</feature>
<proteinExistence type="predicted"/>
<dbReference type="RefSeq" id="WP_104809775.1">
    <property type="nucleotide sequence ID" value="NZ_MQUA01000013.1"/>
</dbReference>
<reference evidence="3 4" key="1">
    <citation type="submission" date="2016-11" db="EMBL/GenBank/DDBJ databases">
        <title>Trade-off between light-utilization and light-protection in marine flavobacteria.</title>
        <authorList>
            <person name="Kumagai Y."/>
        </authorList>
    </citation>
    <scope>NUCLEOTIDE SEQUENCE [LARGE SCALE GENOMIC DNA]</scope>
    <source>
        <strain evidence="3 4">ATCC 700397</strain>
    </source>
</reference>
<sequence>MKLITYYCCYFFVLFILTNSISAQKLHHQMMSAQGKSTYLKNGHYVSQTIGQQSIIGTSTSKKFSINQGFQQSAWAQLITKNNAPIDITISTYPNPFVDDISFKFSKHIEGTIQFFVFDTAGRLIVAKNALMRNNTINENLHFLPSGTYLVQIKNKTTLQNNINTLTSNVATNATTAATTSAAVQTNVNANETASNTAYTTLQSNIDTLSTGSNAAIAAVQLDVDNNEADSDAAIGAINTLADGKFY</sequence>
<keyword evidence="4" id="KW-1185">Reference proteome</keyword>
<dbReference type="OrthoDB" id="1408995at2"/>
<evidence type="ECO:0000256" key="1">
    <source>
        <dbReference type="ARBA" id="ARBA00022729"/>
    </source>
</evidence>
<protein>
    <recommendedName>
        <fullName evidence="2">Secretion system C-terminal sorting domain-containing protein</fullName>
    </recommendedName>
</protein>
<evidence type="ECO:0000259" key="2">
    <source>
        <dbReference type="Pfam" id="PF18962"/>
    </source>
</evidence>
<name>A0A2S7KY86_9FLAO</name>
<keyword evidence="1" id="KW-0732">Signal</keyword>
<dbReference type="EMBL" id="MQUA01000013">
    <property type="protein sequence ID" value="PQB07566.1"/>
    <property type="molecule type" value="Genomic_DNA"/>
</dbReference>
<evidence type="ECO:0000313" key="3">
    <source>
        <dbReference type="EMBL" id="PQB07566.1"/>
    </source>
</evidence>
<dbReference type="InterPro" id="IPR026444">
    <property type="entry name" value="Secre_tail"/>
</dbReference>
<dbReference type="Proteomes" id="UP000239522">
    <property type="component" value="Unassembled WGS sequence"/>
</dbReference>
<organism evidence="3 4">
    <name type="scientific">Polaribacter filamentus</name>
    <dbReference type="NCBI Taxonomy" id="53483"/>
    <lineage>
        <taxon>Bacteria</taxon>
        <taxon>Pseudomonadati</taxon>
        <taxon>Bacteroidota</taxon>
        <taxon>Flavobacteriia</taxon>
        <taxon>Flavobacteriales</taxon>
        <taxon>Flavobacteriaceae</taxon>
    </lineage>
</organism>
<comment type="caution">
    <text evidence="3">The sequence shown here is derived from an EMBL/GenBank/DDBJ whole genome shotgun (WGS) entry which is preliminary data.</text>
</comment>
<dbReference type="Pfam" id="PF18962">
    <property type="entry name" value="Por_Secre_tail"/>
    <property type="match status" value="1"/>
</dbReference>
<evidence type="ECO:0000313" key="4">
    <source>
        <dbReference type="Proteomes" id="UP000239522"/>
    </source>
</evidence>
<dbReference type="NCBIfam" id="TIGR04183">
    <property type="entry name" value="Por_Secre_tail"/>
    <property type="match status" value="1"/>
</dbReference>
<dbReference type="AlphaFoldDB" id="A0A2S7KY86"/>